<protein>
    <recommendedName>
        <fullName evidence="12">RRM domain-containing protein</fullName>
    </recommendedName>
</protein>
<accession>A0A8H3B738</accession>
<dbReference type="Gene3D" id="3.30.70.330">
    <property type="match status" value="2"/>
</dbReference>
<keyword evidence="3" id="KW-0507">mRNA processing</keyword>
<comment type="caution">
    <text evidence="13">The sequence shown here is derived from an EMBL/GenBank/DDBJ whole genome shotgun (WGS) entry which is preliminary data.</text>
</comment>
<keyword evidence="4" id="KW-0747">Spliceosome</keyword>
<organism evidence="13 14">
    <name type="scientific">Rhizoctonia solani</name>
    <dbReference type="NCBI Taxonomy" id="456999"/>
    <lineage>
        <taxon>Eukaryota</taxon>
        <taxon>Fungi</taxon>
        <taxon>Dikarya</taxon>
        <taxon>Basidiomycota</taxon>
        <taxon>Agaricomycotina</taxon>
        <taxon>Agaricomycetes</taxon>
        <taxon>Cantharellales</taxon>
        <taxon>Ceratobasidiaceae</taxon>
        <taxon>Rhizoctonia</taxon>
    </lineage>
</organism>
<evidence type="ECO:0000256" key="8">
    <source>
        <dbReference type="ARBA" id="ARBA00023242"/>
    </source>
</evidence>
<keyword evidence="5" id="KW-0677">Repeat</keyword>
<evidence type="ECO:0000256" key="4">
    <source>
        <dbReference type="ARBA" id="ARBA00022728"/>
    </source>
</evidence>
<comment type="similarity">
    <text evidence="2">Belongs to the RRM U1 A/B'' family.</text>
</comment>
<evidence type="ECO:0000259" key="12">
    <source>
        <dbReference type="PROSITE" id="PS50102"/>
    </source>
</evidence>
<dbReference type="PANTHER" id="PTHR10501">
    <property type="entry name" value="U1 SMALL NUCLEAR RIBONUCLEOPROTEIN A/U2 SMALL NUCLEAR RIBONUCLEOPROTEIN B"/>
    <property type="match status" value="1"/>
</dbReference>
<dbReference type="SUPFAM" id="SSF54928">
    <property type="entry name" value="RNA-binding domain, RBD"/>
    <property type="match status" value="2"/>
</dbReference>
<keyword evidence="7" id="KW-0508">mRNA splicing</keyword>
<dbReference type="InterPro" id="IPR012677">
    <property type="entry name" value="Nucleotide-bd_a/b_plait_sf"/>
</dbReference>
<dbReference type="EMBL" id="CAJMWY010000838">
    <property type="protein sequence ID" value="CAE6448875.1"/>
    <property type="molecule type" value="Genomic_DNA"/>
</dbReference>
<dbReference type="GO" id="GO:0006397">
    <property type="term" value="P:mRNA processing"/>
    <property type="evidence" value="ECO:0007669"/>
    <property type="project" value="UniProtKB-KW"/>
</dbReference>
<evidence type="ECO:0000313" key="14">
    <source>
        <dbReference type="Proteomes" id="UP000663861"/>
    </source>
</evidence>
<evidence type="ECO:0000256" key="3">
    <source>
        <dbReference type="ARBA" id="ARBA00022664"/>
    </source>
</evidence>
<dbReference type="Proteomes" id="UP000663861">
    <property type="component" value="Unassembled WGS sequence"/>
</dbReference>
<keyword evidence="6 10" id="KW-0694">RNA-binding</keyword>
<gene>
    <name evidence="13" type="ORF">RDB_LOCUS51716</name>
</gene>
<feature type="region of interest" description="Disordered" evidence="11">
    <location>
        <begin position="167"/>
        <end position="216"/>
    </location>
</feature>
<dbReference type="SMART" id="SM00360">
    <property type="entry name" value="RRM"/>
    <property type="match status" value="2"/>
</dbReference>
<proteinExistence type="inferred from homology"/>
<sequence>MAEIAQAPIIPGQTFVPPNGPPNPMEVDGAAAQAPAPVQPAIVPETVVPVEPSETLYIQNLNEKVKIEQMKATLRSLFKGYGKILDVVAHGNLRMRGQAFVSFESKEAAAKALKEVKNFPLYAKPMQISFAKTRSDAVVKEMDPEHFEQHHSTRVAAKHAVVKEMDPEHFEQHHSTRVAAKRRKRWDNPHQRKRKAKRAAAADATNSAAAATAPRRPVVQMPDEYLPPNKILFLQNLPTDVRQEQLLALFGQYPGLAEVRMIPTKKDIAFVEFVDEATSTVAKEALHNYKLDGENKIKITFARK</sequence>
<dbReference type="CDD" id="cd12246">
    <property type="entry name" value="RRM1_U1A_like"/>
    <property type="match status" value="1"/>
</dbReference>
<evidence type="ECO:0000256" key="5">
    <source>
        <dbReference type="ARBA" id="ARBA00022737"/>
    </source>
</evidence>
<evidence type="ECO:0000256" key="11">
    <source>
        <dbReference type="SAM" id="MobiDB-lite"/>
    </source>
</evidence>
<evidence type="ECO:0000256" key="6">
    <source>
        <dbReference type="ARBA" id="ARBA00022884"/>
    </source>
</evidence>
<feature type="domain" description="RRM" evidence="12">
    <location>
        <begin position="54"/>
        <end position="133"/>
    </location>
</feature>
<name>A0A8H3B738_9AGAM</name>
<evidence type="ECO:0000313" key="13">
    <source>
        <dbReference type="EMBL" id="CAE6448875.1"/>
    </source>
</evidence>
<feature type="compositionally biased region" description="Low complexity" evidence="11">
    <location>
        <begin position="199"/>
        <end position="216"/>
    </location>
</feature>
<dbReference type="GO" id="GO:0008380">
    <property type="term" value="P:RNA splicing"/>
    <property type="evidence" value="ECO:0007669"/>
    <property type="project" value="UniProtKB-KW"/>
</dbReference>
<dbReference type="FunFam" id="3.30.70.330:FF:000039">
    <property type="entry name" value="U1 small nuclear ribonucleoprotein A"/>
    <property type="match status" value="1"/>
</dbReference>
<reference evidence="13" key="1">
    <citation type="submission" date="2021-01" db="EMBL/GenBank/DDBJ databases">
        <authorList>
            <person name="Kaushik A."/>
        </authorList>
    </citation>
    <scope>NUCLEOTIDE SEQUENCE</scope>
    <source>
        <strain evidence="13">AG4-RS23</strain>
    </source>
</reference>
<evidence type="ECO:0000256" key="7">
    <source>
        <dbReference type="ARBA" id="ARBA00023187"/>
    </source>
</evidence>
<keyword evidence="9" id="KW-0687">Ribonucleoprotein</keyword>
<comment type="subcellular location">
    <subcellularLocation>
        <location evidence="1">Nucleus</location>
    </subcellularLocation>
</comment>
<evidence type="ECO:0000256" key="9">
    <source>
        <dbReference type="ARBA" id="ARBA00023274"/>
    </source>
</evidence>
<dbReference type="CDD" id="cd12247">
    <property type="entry name" value="RRM2_U1A_like"/>
    <property type="match status" value="1"/>
</dbReference>
<dbReference type="GO" id="GO:0003723">
    <property type="term" value="F:RNA binding"/>
    <property type="evidence" value="ECO:0007669"/>
    <property type="project" value="UniProtKB-UniRule"/>
</dbReference>
<keyword evidence="8" id="KW-0539">Nucleus</keyword>
<feature type="domain" description="RRM" evidence="12">
    <location>
        <begin position="230"/>
        <end position="304"/>
    </location>
</feature>
<evidence type="ECO:0000256" key="2">
    <source>
        <dbReference type="ARBA" id="ARBA00007243"/>
    </source>
</evidence>
<dbReference type="PROSITE" id="PS50102">
    <property type="entry name" value="RRM"/>
    <property type="match status" value="2"/>
</dbReference>
<dbReference type="GO" id="GO:0030532">
    <property type="term" value="C:small nuclear ribonucleoprotein complex"/>
    <property type="evidence" value="ECO:0007669"/>
    <property type="project" value="UniProtKB-ARBA"/>
</dbReference>
<dbReference type="InterPro" id="IPR035979">
    <property type="entry name" value="RBD_domain_sf"/>
</dbReference>
<feature type="compositionally biased region" description="Basic residues" evidence="11">
    <location>
        <begin position="175"/>
        <end position="198"/>
    </location>
</feature>
<evidence type="ECO:0000256" key="10">
    <source>
        <dbReference type="PROSITE-ProRule" id="PRU00176"/>
    </source>
</evidence>
<dbReference type="InterPro" id="IPR000504">
    <property type="entry name" value="RRM_dom"/>
</dbReference>
<evidence type="ECO:0000256" key="1">
    <source>
        <dbReference type="ARBA" id="ARBA00004123"/>
    </source>
</evidence>
<dbReference type="AlphaFoldDB" id="A0A8H3B738"/>
<dbReference type="GO" id="GO:0005681">
    <property type="term" value="C:spliceosomal complex"/>
    <property type="evidence" value="ECO:0007669"/>
    <property type="project" value="UniProtKB-KW"/>
</dbReference>
<dbReference type="Pfam" id="PF00076">
    <property type="entry name" value="RRM_1"/>
    <property type="match status" value="2"/>
</dbReference>
<dbReference type="FunFam" id="3.30.70.330:FF:000029">
    <property type="entry name" value="U2 small nuclear ribonucleoprotein B"/>
    <property type="match status" value="1"/>
</dbReference>